<evidence type="ECO:0000256" key="1">
    <source>
        <dbReference type="SAM" id="MobiDB-lite"/>
    </source>
</evidence>
<sequence>MVKGSVLNKEMRRKVQGSSSQSKIQECGTIVTKQDIHKHYFLLKKENKDKNGKSKEKDDDRVTTTTSDDLVTTTTSDDFIIDSGATLHVTPRKELFTSYTSSDFGELKIGNDGVNKVIGVGDVCLQTNT</sequence>
<organism evidence="3 4">
    <name type="scientific">Mucuna pruriens</name>
    <name type="common">Velvet bean</name>
    <name type="synonym">Dolichos pruriens</name>
    <dbReference type="NCBI Taxonomy" id="157652"/>
    <lineage>
        <taxon>Eukaryota</taxon>
        <taxon>Viridiplantae</taxon>
        <taxon>Streptophyta</taxon>
        <taxon>Embryophyta</taxon>
        <taxon>Tracheophyta</taxon>
        <taxon>Spermatophyta</taxon>
        <taxon>Magnoliopsida</taxon>
        <taxon>eudicotyledons</taxon>
        <taxon>Gunneridae</taxon>
        <taxon>Pentapetalae</taxon>
        <taxon>rosids</taxon>
        <taxon>fabids</taxon>
        <taxon>Fabales</taxon>
        <taxon>Fabaceae</taxon>
        <taxon>Papilionoideae</taxon>
        <taxon>50 kb inversion clade</taxon>
        <taxon>NPAAA clade</taxon>
        <taxon>indigoferoid/millettioid clade</taxon>
        <taxon>Phaseoleae</taxon>
        <taxon>Mucuna</taxon>
    </lineage>
</organism>
<reference evidence="3" key="1">
    <citation type="submission" date="2018-05" db="EMBL/GenBank/DDBJ databases">
        <title>Draft genome of Mucuna pruriens seed.</title>
        <authorList>
            <person name="Nnadi N.E."/>
            <person name="Vos R."/>
            <person name="Hasami M.H."/>
            <person name="Devisetty U.K."/>
            <person name="Aguiy J.C."/>
        </authorList>
    </citation>
    <scope>NUCLEOTIDE SEQUENCE [LARGE SCALE GENOMIC DNA]</scope>
    <source>
        <strain evidence="3">JCA_2017</strain>
    </source>
</reference>
<comment type="caution">
    <text evidence="3">The sequence shown here is derived from an EMBL/GenBank/DDBJ whole genome shotgun (WGS) entry which is preliminary data.</text>
</comment>
<accession>A0A371HDK2</accession>
<protein>
    <recommendedName>
        <fullName evidence="2">Retrovirus-related Pol polyprotein from transposon TNT 1-94-like beta-barrel domain-containing protein</fullName>
    </recommendedName>
</protein>
<dbReference type="EMBL" id="QJKJ01002885">
    <property type="protein sequence ID" value="RDY00866.1"/>
    <property type="molecule type" value="Genomic_DNA"/>
</dbReference>
<gene>
    <name evidence="3" type="ORF">CR513_15879</name>
</gene>
<dbReference type="AlphaFoldDB" id="A0A371HDK2"/>
<feature type="region of interest" description="Disordered" evidence="1">
    <location>
        <begin position="1"/>
        <end position="25"/>
    </location>
</feature>
<feature type="compositionally biased region" description="Basic and acidic residues" evidence="1">
    <location>
        <begin position="47"/>
        <end position="62"/>
    </location>
</feature>
<keyword evidence="4" id="KW-1185">Reference proteome</keyword>
<evidence type="ECO:0000313" key="4">
    <source>
        <dbReference type="Proteomes" id="UP000257109"/>
    </source>
</evidence>
<feature type="domain" description="Retrovirus-related Pol polyprotein from transposon TNT 1-94-like beta-barrel" evidence="2">
    <location>
        <begin position="79"/>
        <end position="128"/>
    </location>
</feature>
<feature type="region of interest" description="Disordered" evidence="1">
    <location>
        <begin position="47"/>
        <end position="68"/>
    </location>
</feature>
<evidence type="ECO:0000259" key="2">
    <source>
        <dbReference type="Pfam" id="PF22936"/>
    </source>
</evidence>
<dbReference type="Pfam" id="PF22936">
    <property type="entry name" value="Pol_BBD"/>
    <property type="match status" value="1"/>
</dbReference>
<dbReference type="InterPro" id="IPR054722">
    <property type="entry name" value="PolX-like_BBD"/>
</dbReference>
<name>A0A371HDK2_MUCPR</name>
<dbReference type="Proteomes" id="UP000257109">
    <property type="component" value="Unassembled WGS sequence"/>
</dbReference>
<dbReference type="OrthoDB" id="1727805at2759"/>
<evidence type="ECO:0000313" key="3">
    <source>
        <dbReference type="EMBL" id="RDY00866.1"/>
    </source>
</evidence>
<proteinExistence type="predicted"/>
<feature type="non-terminal residue" evidence="3">
    <location>
        <position position="1"/>
    </location>
</feature>